<comment type="caution">
    <text evidence="4">The sequence shown here is derived from an EMBL/GenBank/DDBJ whole genome shotgun (WGS) entry which is preliminary data.</text>
</comment>
<accession>A0A437QPZ9</accession>
<dbReference type="GO" id="GO:0004672">
    <property type="term" value="F:protein kinase activity"/>
    <property type="evidence" value="ECO:0007669"/>
    <property type="project" value="UniProtKB-ARBA"/>
</dbReference>
<reference evidence="5" key="1">
    <citation type="submission" date="2019-01" db="EMBL/GenBank/DDBJ databases">
        <title>Gri0909 isolated from a small marine red alga.</title>
        <authorList>
            <person name="Kim J."/>
            <person name="Jeong S.E."/>
            <person name="Jeon C.O."/>
        </authorList>
    </citation>
    <scope>NUCLEOTIDE SEQUENCE [LARGE SCALE GENOMIC DNA]</scope>
    <source>
        <strain evidence="5">Gri0909</strain>
    </source>
</reference>
<name>A0A437QPZ9_9PROT</name>
<dbReference type="AlphaFoldDB" id="A0A437QPZ9"/>
<keyword evidence="1" id="KW-0902">Two-component regulatory system</keyword>
<evidence type="ECO:0000256" key="1">
    <source>
        <dbReference type="ARBA" id="ARBA00023012"/>
    </source>
</evidence>
<dbReference type="OrthoDB" id="9786548at2"/>
<sequence>MAEENHGNVKIERPPNRLAEKVPKTGGKTVQQAVADADRAIQRLSKDYDRHLADDMVALENYMAAVKKAPTTANLKTLFRLVHNIRGQAATFGFPLITEVGRSLCLYLLETEDESEVNVALIEQHVNALRVIYREKIEGQGDRLSREVVDALMKAVETQTSRHQ</sequence>
<evidence type="ECO:0000259" key="3">
    <source>
        <dbReference type="PROSITE" id="PS50894"/>
    </source>
</evidence>
<dbReference type="SUPFAM" id="SSF47226">
    <property type="entry name" value="Histidine-containing phosphotransfer domain, HPT domain"/>
    <property type="match status" value="1"/>
</dbReference>
<dbReference type="RefSeq" id="WP_127766097.1">
    <property type="nucleotide sequence ID" value="NZ_SADE01000002.1"/>
</dbReference>
<dbReference type="InterPro" id="IPR008207">
    <property type="entry name" value="Sig_transdc_His_kin_Hpt_dom"/>
</dbReference>
<organism evidence="4 5">
    <name type="scientific">Hwanghaeella grinnelliae</name>
    <dbReference type="NCBI Taxonomy" id="2500179"/>
    <lineage>
        <taxon>Bacteria</taxon>
        <taxon>Pseudomonadati</taxon>
        <taxon>Pseudomonadota</taxon>
        <taxon>Alphaproteobacteria</taxon>
        <taxon>Rhodospirillales</taxon>
        <taxon>Rhodospirillaceae</taxon>
        <taxon>Hwanghaeella</taxon>
    </lineage>
</organism>
<dbReference type="Proteomes" id="UP000287447">
    <property type="component" value="Unassembled WGS sequence"/>
</dbReference>
<gene>
    <name evidence="4" type="ORF">EOI86_15685</name>
</gene>
<protein>
    <submittedName>
        <fullName evidence="4">Hpt domain-containing protein</fullName>
    </submittedName>
</protein>
<dbReference type="PROSITE" id="PS50894">
    <property type="entry name" value="HPT"/>
    <property type="match status" value="1"/>
</dbReference>
<dbReference type="InterPro" id="IPR036641">
    <property type="entry name" value="HPT_dom_sf"/>
</dbReference>
<dbReference type="GO" id="GO:0000160">
    <property type="term" value="P:phosphorelay signal transduction system"/>
    <property type="evidence" value="ECO:0007669"/>
    <property type="project" value="UniProtKB-KW"/>
</dbReference>
<feature type="domain" description="HPt" evidence="3">
    <location>
        <begin position="44"/>
        <end position="136"/>
    </location>
</feature>
<dbReference type="Gene3D" id="1.20.120.160">
    <property type="entry name" value="HPT domain"/>
    <property type="match status" value="1"/>
</dbReference>
<feature type="modified residue" description="Phosphohistidine" evidence="2">
    <location>
        <position position="83"/>
    </location>
</feature>
<dbReference type="EMBL" id="SADE01000002">
    <property type="protein sequence ID" value="RVU36621.1"/>
    <property type="molecule type" value="Genomic_DNA"/>
</dbReference>
<evidence type="ECO:0000313" key="5">
    <source>
        <dbReference type="Proteomes" id="UP000287447"/>
    </source>
</evidence>
<dbReference type="Pfam" id="PF01627">
    <property type="entry name" value="Hpt"/>
    <property type="match status" value="1"/>
</dbReference>
<keyword evidence="5" id="KW-1185">Reference proteome</keyword>
<keyword evidence="2" id="KW-0597">Phosphoprotein</keyword>
<evidence type="ECO:0000313" key="4">
    <source>
        <dbReference type="EMBL" id="RVU36621.1"/>
    </source>
</evidence>
<evidence type="ECO:0000256" key="2">
    <source>
        <dbReference type="PROSITE-ProRule" id="PRU00110"/>
    </source>
</evidence>
<proteinExistence type="predicted"/>